<dbReference type="Pfam" id="PF08282">
    <property type="entry name" value="Hydrolase_3"/>
    <property type="match status" value="1"/>
</dbReference>
<protein>
    <recommendedName>
        <fullName evidence="3">HAD superfamily hydrolase</fullName>
    </recommendedName>
</protein>
<proteinExistence type="predicted"/>
<dbReference type="CDD" id="cd07516">
    <property type="entry name" value="HAD_Pase"/>
    <property type="match status" value="1"/>
</dbReference>
<evidence type="ECO:0000313" key="1">
    <source>
        <dbReference type="EMBL" id="KRN25387.1"/>
    </source>
</evidence>
<dbReference type="InterPro" id="IPR006379">
    <property type="entry name" value="HAD-SF_hydro_IIB"/>
</dbReference>
<dbReference type="InterPro" id="IPR023214">
    <property type="entry name" value="HAD_sf"/>
</dbReference>
<accession>A0A0R2FDK3</accession>
<dbReference type="EMBL" id="AYZJ01000013">
    <property type="protein sequence ID" value="KRN25387.1"/>
    <property type="molecule type" value="Genomic_DNA"/>
</dbReference>
<dbReference type="PANTHER" id="PTHR10000:SF55">
    <property type="entry name" value="5-AMINO-6-(5-PHOSPHO-D-RIBITYLAMINO)URACIL PHOSPHATASE YCSE"/>
    <property type="match status" value="1"/>
</dbReference>
<dbReference type="PANTHER" id="PTHR10000">
    <property type="entry name" value="PHOSPHOSERINE PHOSPHATASE"/>
    <property type="match status" value="1"/>
</dbReference>
<dbReference type="Gene3D" id="3.30.1240.10">
    <property type="match status" value="1"/>
</dbReference>
<dbReference type="GO" id="GO:0005829">
    <property type="term" value="C:cytosol"/>
    <property type="evidence" value="ECO:0007669"/>
    <property type="project" value="TreeGrafter"/>
</dbReference>
<dbReference type="SUPFAM" id="SSF56784">
    <property type="entry name" value="HAD-like"/>
    <property type="match status" value="1"/>
</dbReference>
<dbReference type="AlphaFoldDB" id="A0A0R2FDK3"/>
<dbReference type="Gene3D" id="3.40.50.1000">
    <property type="entry name" value="HAD superfamily/HAD-like"/>
    <property type="match status" value="1"/>
</dbReference>
<dbReference type="PROSITE" id="PS01229">
    <property type="entry name" value="COF_2"/>
    <property type="match status" value="1"/>
</dbReference>
<dbReference type="GO" id="GO:0016791">
    <property type="term" value="F:phosphatase activity"/>
    <property type="evidence" value="ECO:0007669"/>
    <property type="project" value="TreeGrafter"/>
</dbReference>
<reference evidence="1 2" key="1">
    <citation type="journal article" date="2015" name="Genome Announc.">
        <title>Expanding the biotechnology potential of lactobacilli through comparative genomics of 213 strains and associated genera.</title>
        <authorList>
            <person name="Sun Z."/>
            <person name="Harris H.M."/>
            <person name="McCann A."/>
            <person name="Guo C."/>
            <person name="Argimon S."/>
            <person name="Zhang W."/>
            <person name="Yang X."/>
            <person name="Jeffery I.B."/>
            <person name="Cooney J.C."/>
            <person name="Kagawa T.F."/>
            <person name="Liu W."/>
            <person name="Song Y."/>
            <person name="Salvetti E."/>
            <person name="Wrobel A."/>
            <person name="Rasinkangas P."/>
            <person name="Parkhill J."/>
            <person name="Rea M.C."/>
            <person name="O'Sullivan O."/>
            <person name="Ritari J."/>
            <person name="Douillard F.P."/>
            <person name="Paul Ross R."/>
            <person name="Yang R."/>
            <person name="Briner A.E."/>
            <person name="Felis G.E."/>
            <person name="de Vos W.M."/>
            <person name="Barrangou R."/>
            <person name="Klaenhammer T.R."/>
            <person name="Caufield P.W."/>
            <person name="Cui Y."/>
            <person name="Zhang H."/>
            <person name="O'Toole P.W."/>
        </authorList>
    </citation>
    <scope>NUCLEOTIDE SEQUENCE [LARGE SCALE GENOMIC DNA]</scope>
    <source>
        <strain evidence="1 2">DSM 22697</strain>
    </source>
</reference>
<sequence length="306" mass="33048">MIGGFAMIKLIASDLDGTLLNADSEVSPANAQAIRDAQAAGIEFIVATGRNLPQAQPRLSRHGLKPAFITINGALVYNEAGQVKVHVPLAHDLLLAVLDQIDRAGFYCELVVPDGVVSNSYEHRLADMKHALRHYHADWSEDQLTEQAKHRIQYLSTQYVDDYRQFITPKAEILKVVVFADGGQAALAPLKAQLEAQGSLAVTSSGENNLEINAQDAQKGPALAAYAALKQITMAEVMAIGDNLNDESMIRMAKYSVAMANAVPKIKQLAWHVTGTNVEDGVAQAIHRAIALNEQEKGGEVNAVLH</sequence>
<evidence type="ECO:0000313" key="2">
    <source>
        <dbReference type="Proteomes" id="UP000050865"/>
    </source>
</evidence>
<dbReference type="SFLD" id="SFLDG01140">
    <property type="entry name" value="C2.B:_Phosphomannomutase_and_P"/>
    <property type="match status" value="1"/>
</dbReference>
<dbReference type="PATRIC" id="fig|1423730.4.peg.684"/>
<dbReference type="InterPro" id="IPR036412">
    <property type="entry name" value="HAD-like_sf"/>
</dbReference>
<dbReference type="NCBIfam" id="TIGR00099">
    <property type="entry name" value="Cof-subfamily"/>
    <property type="match status" value="1"/>
</dbReference>
<name>A0A0R2FDK3_9LACO</name>
<dbReference type="SFLD" id="SFLDS00003">
    <property type="entry name" value="Haloacid_Dehalogenase"/>
    <property type="match status" value="1"/>
</dbReference>
<dbReference type="PROSITE" id="PS01228">
    <property type="entry name" value="COF_1"/>
    <property type="match status" value="1"/>
</dbReference>
<dbReference type="NCBIfam" id="TIGR01484">
    <property type="entry name" value="HAD-SF-IIB"/>
    <property type="match status" value="1"/>
</dbReference>
<dbReference type="STRING" id="1423730.FC75_GL000657"/>
<organism evidence="1 2">
    <name type="scientific">Lacticaseibacillus camelliae DSM 22697 = JCM 13995</name>
    <dbReference type="NCBI Taxonomy" id="1423730"/>
    <lineage>
        <taxon>Bacteria</taxon>
        <taxon>Bacillati</taxon>
        <taxon>Bacillota</taxon>
        <taxon>Bacilli</taxon>
        <taxon>Lactobacillales</taxon>
        <taxon>Lactobacillaceae</taxon>
        <taxon>Lacticaseibacillus</taxon>
    </lineage>
</organism>
<evidence type="ECO:0008006" key="3">
    <source>
        <dbReference type="Google" id="ProtNLM"/>
    </source>
</evidence>
<keyword evidence="2" id="KW-1185">Reference proteome</keyword>
<comment type="caution">
    <text evidence="1">The sequence shown here is derived from an EMBL/GenBank/DDBJ whole genome shotgun (WGS) entry which is preliminary data.</text>
</comment>
<dbReference type="GO" id="GO:0000287">
    <property type="term" value="F:magnesium ion binding"/>
    <property type="evidence" value="ECO:0007669"/>
    <property type="project" value="TreeGrafter"/>
</dbReference>
<gene>
    <name evidence="1" type="ORF">FC75_GL000657</name>
</gene>
<dbReference type="InterPro" id="IPR000150">
    <property type="entry name" value="Cof"/>
</dbReference>
<dbReference type="Proteomes" id="UP000050865">
    <property type="component" value="Unassembled WGS sequence"/>
</dbReference>